<dbReference type="Pfam" id="PF13183">
    <property type="entry name" value="Fer4_8"/>
    <property type="match status" value="1"/>
</dbReference>
<keyword evidence="5" id="KW-0560">Oxidoreductase</keyword>
<dbReference type="RefSeq" id="WP_344386800.1">
    <property type="nucleotide sequence ID" value="NZ_BAAASJ010000002.1"/>
</dbReference>
<dbReference type="PANTHER" id="PTHR11748:SF119">
    <property type="entry name" value="D-2-HYDROXYGLUTARATE DEHYDROGENASE"/>
    <property type="match status" value="1"/>
</dbReference>
<dbReference type="Gene3D" id="3.30.465.10">
    <property type="match status" value="1"/>
</dbReference>
<keyword evidence="2" id="KW-0285">Flavoprotein</keyword>
<dbReference type="InterPro" id="IPR006094">
    <property type="entry name" value="Oxid_FAD_bind_N"/>
</dbReference>
<dbReference type="PROSITE" id="PS51387">
    <property type="entry name" value="FAD_PCMH"/>
    <property type="match status" value="1"/>
</dbReference>
<evidence type="ECO:0000259" key="8">
    <source>
        <dbReference type="PROSITE" id="PS51387"/>
    </source>
</evidence>
<evidence type="ECO:0000256" key="3">
    <source>
        <dbReference type="ARBA" id="ARBA00022723"/>
    </source>
</evidence>
<protein>
    <submittedName>
        <fullName evidence="9">FAD-binding and (Fe-S)-binding domain-containing protein</fullName>
    </submittedName>
</protein>
<dbReference type="InterPro" id="IPR016166">
    <property type="entry name" value="FAD-bd_PCMH"/>
</dbReference>
<name>A0ABN3Q964_9ACTN</name>
<keyword evidence="10" id="KW-1185">Reference proteome</keyword>
<dbReference type="SUPFAM" id="SSF56176">
    <property type="entry name" value="FAD-binding/transporter-associated domain-like"/>
    <property type="match status" value="1"/>
</dbReference>
<evidence type="ECO:0000256" key="5">
    <source>
        <dbReference type="ARBA" id="ARBA00023002"/>
    </source>
</evidence>
<dbReference type="InterPro" id="IPR036318">
    <property type="entry name" value="FAD-bd_PCMH-like_sf"/>
</dbReference>
<keyword evidence="3" id="KW-0479">Metal-binding</keyword>
<keyword evidence="4" id="KW-0274">FAD</keyword>
<dbReference type="SUPFAM" id="SSF46548">
    <property type="entry name" value="alpha-helical ferredoxin"/>
    <property type="match status" value="1"/>
</dbReference>
<dbReference type="SUPFAM" id="SSF55103">
    <property type="entry name" value="FAD-linked oxidases, C-terminal domain"/>
    <property type="match status" value="1"/>
</dbReference>
<dbReference type="InterPro" id="IPR004017">
    <property type="entry name" value="Cys_rich_dom"/>
</dbReference>
<keyword evidence="7" id="KW-0411">Iron-sulfur</keyword>
<gene>
    <name evidence="9" type="ORF">GCM10010307_01900</name>
</gene>
<proteinExistence type="predicted"/>
<dbReference type="InterPro" id="IPR016169">
    <property type="entry name" value="FAD-bd_PCMH_sub2"/>
</dbReference>
<dbReference type="InterPro" id="IPR004113">
    <property type="entry name" value="FAD-bd_oxidored_4_C"/>
</dbReference>
<dbReference type="InterPro" id="IPR017900">
    <property type="entry name" value="4Fe4S_Fe_S_CS"/>
</dbReference>
<dbReference type="InterPro" id="IPR017896">
    <property type="entry name" value="4Fe4S_Fe-S-bd"/>
</dbReference>
<comment type="caution">
    <text evidence="9">The sequence shown here is derived from an EMBL/GenBank/DDBJ whole genome shotgun (WGS) entry which is preliminary data.</text>
</comment>
<keyword evidence="6" id="KW-0408">Iron</keyword>
<evidence type="ECO:0000256" key="6">
    <source>
        <dbReference type="ARBA" id="ARBA00023004"/>
    </source>
</evidence>
<comment type="cofactor">
    <cofactor evidence="1">
        <name>FAD</name>
        <dbReference type="ChEBI" id="CHEBI:57692"/>
    </cofactor>
</comment>
<evidence type="ECO:0000256" key="2">
    <source>
        <dbReference type="ARBA" id="ARBA00022630"/>
    </source>
</evidence>
<dbReference type="PANTHER" id="PTHR11748">
    <property type="entry name" value="D-LACTATE DEHYDROGENASE"/>
    <property type="match status" value="1"/>
</dbReference>
<reference evidence="9 10" key="1">
    <citation type="journal article" date="2019" name="Int. J. Syst. Evol. Microbiol.">
        <title>The Global Catalogue of Microorganisms (GCM) 10K type strain sequencing project: providing services to taxonomists for standard genome sequencing and annotation.</title>
        <authorList>
            <consortium name="The Broad Institute Genomics Platform"/>
            <consortium name="The Broad Institute Genome Sequencing Center for Infectious Disease"/>
            <person name="Wu L."/>
            <person name="Ma J."/>
        </authorList>
    </citation>
    <scope>NUCLEOTIDE SEQUENCE [LARGE SCALE GENOMIC DNA]</scope>
    <source>
        <strain evidence="9 10">JCM 4524</strain>
    </source>
</reference>
<dbReference type="Pfam" id="PF02913">
    <property type="entry name" value="FAD-oxidase_C"/>
    <property type="match status" value="1"/>
</dbReference>
<dbReference type="Gene3D" id="3.30.70.2740">
    <property type="match status" value="1"/>
</dbReference>
<evidence type="ECO:0000256" key="4">
    <source>
        <dbReference type="ARBA" id="ARBA00022827"/>
    </source>
</evidence>
<dbReference type="PROSITE" id="PS00198">
    <property type="entry name" value="4FE4S_FER_1"/>
    <property type="match status" value="1"/>
</dbReference>
<dbReference type="Pfam" id="PF01565">
    <property type="entry name" value="FAD_binding_4"/>
    <property type="match status" value="1"/>
</dbReference>
<dbReference type="InterPro" id="IPR016164">
    <property type="entry name" value="FAD-linked_Oxase-like_C"/>
</dbReference>
<dbReference type="EMBL" id="BAAASJ010000002">
    <property type="protein sequence ID" value="GAA2619383.1"/>
    <property type="molecule type" value="Genomic_DNA"/>
</dbReference>
<evidence type="ECO:0000256" key="7">
    <source>
        <dbReference type="ARBA" id="ARBA00023014"/>
    </source>
</evidence>
<dbReference type="Pfam" id="PF02754">
    <property type="entry name" value="CCG"/>
    <property type="match status" value="1"/>
</dbReference>
<evidence type="ECO:0000313" key="10">
    <source>
        <dbReference type="Proteomes" id="UP001500151"/>
    </source>
</evidence>
<dbReference type="InterPro" id="IPR016171">
    <property type="entry name" value="Vanillyl_alc_oxidase_C-sub2"/>
</dbReference>
<organism evidence="9 10">
    <name type="scientific">Streptomyces vastus</name>
    <dbReference type="NCBI Taxonomy" id="285451"/>
    <lineage>
        <taxon>Bacteria</taxon>
        <taxon>Bacillati</taxon>
        <taxon>Actinomycetota</taxon>
        <taxon>Actinomycetes</taxon>
        <taxon>Kitasatosporales</taxon>
        <taxon>Streptomycetaceae</taxon>
        <taxon>Streptomyces</taxon>
    </lineage>
</organism>
<dbReference type="Proteomes" id="UP001500151">
    <property type="component" value="Unassembled WGS sequence"/>
</dbReference>
<dbReference type="Gene3D" id="1.10.45.10">
    <property type="entry name" value="Vanillyl-alcohol Oxidase, Chain A, domain 4"/>
    <property type="match status" value="1"/>
</dbReference>
<evidence type="ECO:0000256" key="1">
    <source>
        <dbReference type="ARBA" id="ARBA00001974"/>
    </source>
</evidence>
<evidence type="ECO:0000313" key="9">
    <source>
        <dbReference type="EMBL" id="GAA2619383.1"/>
    </source>
</evidence>
<accession>A0ABN3Q964</accession>
<feature type="domain" description="FAD-binding PCMH-type" evidence="8">
    <location>
        <begin position="40"/>
        <end position="258"/>
    </location>
</feature>
<sequence length="946" mass="100715">MHTVEMDPKEVVAALRAAGVTEVDASTRRRAEYATDASLYRVVPTAVAFPRGADDVAAALAVCHDLGVPLTARGAGTSIAGNAVGSGVVLDFSRHLTRIRHVDAESRTAVVEPGVVLDDLQRAAGAHGLRFGPDPSTHSRCTIGGMIGNNACGSRALGYGRTADNVVELDVLTGGGERLTAVRSADPRSSPTLSKLQEVVRANLGPLRTEFGRFGRQVSGYSLEHLLPERGFDVARALVGTEGTCGVLLGAKVRLVAVPARTSLVVLGYPDLATAADAVPHITAHSPVAVEGLDARIVDVVRARRGADAVPPLPKGGGWLFVELSDDDESALAVRQSAVVAADTGASGHRIVTDPAQAAALWRIREDGAGLAARSQRGRAAHAGWEDAAVPPERLGAYLREFEALLTDHELTGTPYGHFGDGCVHVRIDFPLTEPRGPVVFREFLLDAAKLVARYGGSLSGEHGDGRARGELLPLMYSSAALRAISAVKDVFDPAGVLNPGVIVRPRPLDADLRTPAAHPIRTDLAFGYREDAGDFTAAVHRCTGVGKCRADPTGDGEVMCPSYRATRDEKDSTRGRARVLQEMAVGSLVPDWRAPAVREALDLCLACKGCASDCPTGVDMAMYKAEALYQTYRHRPRPPAHYTLGSLPTWSRLASLAPGLVNRATSGPLAAPGKRMAGVDPRRDVPPFARQTFRRWFSEHRRERGRVGDPGDPVLLWVDTFTDHFTPQVGIAAVRVLEHAGFAVRIPRKKLCCGLTWISTGRLDTARRILRRSVAELRPLVADGIPVVGLEPSCTAVFRSDALELLGGDPAAQEVARGVRTLAEHLAPRAGWEPPSLDGVRVVAQPHCHQHAVMGWEHDRELLTRAGSTVRRVGGCCGQAGNFGAERGHYDVSVAIAESTLLPAVREADPDAVVLTDGFSCRTQLSDLGAREGVHLAELLASRLE</sequence>